<comment type="similarity">
    <text evidence="1">Belongs to the peptidase A1 family.</text>
</comment>
<comment type="caution">
    <text evidence="10">The sequence shown here is derived from an EMBL/GenBank/DDBJ whole genome shotgun (WGS) entry which is preliminary data.</text>
</comment>
<evidence type="ECO:0000256" key="2">
    <source>
        <dbReference type="ARBA" id="ARBA00022670"/>
    </source>
</evidence>
<gene>
    <name evidence="10" type="ORF">SeLEV6574_g07775</name>
</gene>
<dbReference type="EMBL" id="QEAM01000611">
    <property type="protein sequence ID" value="TPX38460.1"/>
    <property type="molecule type" value="Genomic_DNA"/>
</dbReference>
<dbReference type="CDD" id="cd05471">
    <property type="entry name" value="pepsin_like"/>
    <property type="match status" value="1"/>
</dbReference>
<dbReference type="VEuPathDB" id="FungiDB:SeMB42_g01514"/>
<evidence type="ECO:0000256" key="7">
    <source>
        <dbReference type="SAM" id="Phobius"/>
    </source>
</evidence>
<keyword evidence="7" id="KW-1133">Transmembrane helix</keyword>
<evidence type="ECO:0000256" key="1">
    <source>
        <dbReference type="ARBA" id="ARBA00007447"/>
    </source>
</evidence>
<dbReference type="GO" id="GO:0006508">
    <property type="term" value="P:proteolysis"/>
    <property type="evidence" value="ECO:0007669"/>
    <property type="project" value="UniProtKB-KW"/>
</dbReference>
<keyword evidence="7" id="KW-0472">Membrane</keyword>
<dbReference type="Gene3D" id="2.40.70.10">
    <property type="entry name" value="Acid Proteases"/>
    <property type="match status" value="2"/>
</dbReference>
<evidence type="ECO:0000259" key="9">
    <source>
        <dbReference type="PROSITE" id="PS51767"/>
    </source>
</evidence>
<feature type="transmembrane region" description="Helical" evidence="7">
    <location>
        <begin position="434"/>
        <end position="460"/>
    </location>
</feature>
<evidence type="ECO:0000256" key="4">
    <source>
        <dbReference type="ARBA" id="ARBA00022750"/>
    </source>
</evidence>
<keyword evidence="2" id="KW-0645">Protease</keyword>
<dbReference type="PANTHER" id="PTHR47965:SF12">
    <property type="entry name" value="ASPARTIC PROTEINASE 3-RELATED"/>
    <property type="match status" value="1"/>
</dbReference>
<keyword evidence="3 8" id="KW-0732">Signal</keyword>
<dbReference type="InterPro" id="IPR001461">
    <property type="entry name" value="Aspartic_peptidase_A1"/>
</dbReference>
<evidence type="ECO:0000256" key="8">
    <source>
        <dbReference type="SAM" id="SignalP"/>
    </source>
</evidence>
<feature type="chain" id="PRO_5021491182" description="Peptidase A1 domain-containing protein" evidence="8">
    <location>
        <begin position="16"/>
        <end position="470"/>
    </location>
</feature>
<keyword evidence="5" id="KW-0378">Hydrolase</keyword>
<dbReference type="InterPro" id="IPR021109">
    <property type="entry name" value="Peptidase_aspartic_dom_sf"/>
</dbReference>
<evidence type="ECO:0000256" key="3">
    <source>
        <dbReference type="ARBA" id="ARBA00022729"/>
    </source>
</evidence>
<dbReference type="SUPFAM" id="SSF50630">
    <property type="entry name" value="Acid proteases"/>
    <property type="match status" value="1"/>
</dbReference>
<dbReference type="InterPro" id="IPR034164">
    <property type="entry name" value="Pepsin-like_dom"/>
</dbReference>
<evidence type="ECO:0000313" key="11">
    <source>
        <dbReference type="Proteomes" id="UP000320475"/>
    </source>
</evidence>
<dbReference type="Proteomes" id="UP000320475">
    <property type="component" value="Unassembled WGS sequence"/>
</dbReference>
<evidence type="ECO:0000256" key="6">
    <source>
        <dbReference type="ARBA" id="ARBA00023145"/>
    </source>
</evidence>
<protein>
    <recommendedName>
        <fullName evidence="9">Peptidase A1 domain-containing protein</fullName>
    </recommendedName>
</protein>
<dbReference type="AlphaFoldDB" id="A0A507CA63"/>
<keyword evidence="7" id="KW-0812">Transmembrane</keyword>
<proteinExistence type="inferred from homology"/>
<sequence>MGLLCLLAFAFFAEAVIVPQFTVLPLYGSSECGYYVTINITRKLATVPVRLDVSSSDLALFTCTSASSCNTTYRPTQPTYPSINVTGAYTSGSVSGRVVREDVQIGDMAFSGMPLMAIDSSSGTMVNKCANGMAAAGIMGIGSSSLANPLISKLGVIGMMKSMNMPPMFATHICKNDLVDRTSGAGHVWMGGWDSSVLASAASLETYDLVTARGYYALNVTAFRLGSVSIPESSCSRGTCLLDSTSSEIVLPSATYALLISALSRSSAIAFSNTSLLEHFWNGSALVAARAASSANINSDVSLSLSIGSTQSWDIFTTNFISSVPCSSACLTARNTSVLPSTKQSLAWTSADPSCNPSSGQPLASDCRLYYRTGLAPTSSDYIILGLPVVYNRVVQFDLSKNQVHTGFADSGKCSAPATLSGMVDTANMSGSGVGYIGVIAGLGGSAAALVTLSSLYVMFRTRKLQPHVT</sequence>
<accession>A0A507CA63</accession>
<feature type="signal peptide" evidence="8">
    <location>
        <begin position="1"/>
        <end position="15"/>
    </location>
</feature>
<dbReference type="GO" id="GO:0004190">
    <property type="term" value="F:aspartic-type endopeptidase activity"/>
    <property type="evidence" value="ECO:0007669"/>
    <property type="project" value="UniProtKB-KW"/>
</dbReference>
<keyword evidence="6" id="KW-0865">Zymogen</keyword>
<reference evidence="10 11" key="1">
    <citation type="journal article" date="2019" name="Sci. Rep.">
        <title>Comparative genomics of chytrid fungi reveal insights into the obligate biotrophic and pathogenic lifestyle of Synchytrium endobioticum.</title>
        <authorList>
            <person name="van de Vossenberg B.T.L.H."/>
            <person name="Warris S."/>
            <person name="Nguyen H.D.T."/>
            <person name="van Gent-Pelzer M.P.E."/>
            <person name="Joly D.L."/>
            <person name="van de Geest H.C."/>
            <person name="Bonants P.J.M."/>
            <person name="Smith D.S."/>
            <person name="Levesque C.A."/>
            <person name="van der Lee T.A.J."/>
        </authorList>
    </citation>
    <scope>NUCLEOTIDE SEQUENCE [LARGE SCALE GENOMIC DNA]</scope>
    <source>
        <strain evidence="10 11">LEV6574</strain>
    </source>
</reference>
<dbReference type="Pfam" id="PF00026">
    <property type="entry name" value="Asp"/>
    <property type="match status" value="1"/>
</dbReference>
<evidence type="ECO:0000256" key="5">
    <source>
        <dbReference type="ARBA" id="ARBA00022801"/>
    </source>
</evidence>
<dbReference type="PANTHER" id="PTHR47965">
    <property type="entry name" value="ASPARTYL PROTEASE-RELATED"/>
    <property type="match status" value="1"/>
</dbReference>
<evidence type="ECO:0000313" key="10">
    <source>
        <dbReference type="EMBL" id="TPX38460.1"/>
    </source>
</evidence>
<keyword evidence="4" id="KW-0064">Aspartyl protease</keyword>
<dbReference type="PROSITE" id="PS51767">
    <property type="entry name" value="PEPTIDASE_A1"/>
    <property type="match status" value="1"/>
</dbReference>
<name>A0A507CA63_9FUNG</name>
<feature type="domain" description="Peptidase A1" evidence="9">
    <location>
        <begin position="34"/>
        <end position="407"/>
    </location>
</feature>
<organism evidence="10 11">
    <name type="scientific">Synchytrium endobioticum</name>
    <dbReference type="NCBI Taxonomy" id="286115"/>
    <lineage>
        <taxon>Eukaryota</taxon>
        <taxon>Fungi</taxon>
        <taxon>Fungi incertae sedis</taxon>
        <taxon>Chytridiomycota</taxon>
        <taxon>Chytridiomycota incertae sedis</taxon>
        <taxon>Chytridiomycetes</taxon>
        <taxon>Synchytriales</taxon>
        <taxon>Synchytriaceae</taxon>
        <taxon>Synchytrium</taxon>
    </lineage>
</organism>
<dbReference type="InterPro" id="IPR033121">
    <property type="entry name" value="PEPTIDASE_A1"/>
</dbReference>